<dbReference type="InterPro" id="IPR035914">
    <property type="entry name" value="Sperma_CUB_dom_sf"/>
</dbReference>
<dbReference type="CDD" id="cd00041">
    <property type="entry name" value="CUB"/>
    <property type="match status" value="2"/>
</dbReference>
<dbReference type="Proteomes" id="UP001497497">
    <property type="component" value="Unassembled WGS sequence"/>
</dbReference>
<dbReference type="Pfam" id="PF00431">
    <property type="entry name" value="CUB"/>
    <property type="match status" value="2"/>
</dbReference>
<proteinExistence type="predicted"/>
<comment type="caution">
    <text evidence="7">The sequence shown here is derived from an EMBL/GenBank/DDBJ whole genome shotgun (WGS) entry which is preliminary data.</text>
</comment>
<name>A0AAV2GXH4_LYMST</name>
<evidence type="ECO:0000256" key="5">
    <source>
        <dbReference type="SAM" id="SignalP"/>
    </source>
</evidence>
<feature type="domain" description="CUB" evidence="6">
    <location>
        <begin position="72"/>
        <end position="178"/>
    </location>
</feature>
<dbReference type="Gene3D" id="2.60.120.290">
    <property type="entry name" value="Spermadhesin, CUB domain"/>
    <property type="match status" value="2"/>
</dbReference>
<dbReference type="AlphaFoldDB" id="A0AAV2GXH4"/>
<organism evidence="7 8">
    <name type="scientific">Lymnaea stagnalis</name>
    <name type="common">Great pond snail</name>
    <name type="synonym">Helix stagnalis</name>
    <dbReference type="NCBI Taxonomy" id="6523"/>
    <lineage>
        <taxon>Eukaryota</taxon>
        <taxon>Metazoa</taxon>
        <taxon>Spiralia</taxon>
        <taxon>Lophotrochozoa</taxon>
        <taxon>Mollusca</taxon>
        <taxon>Gastropoda</taxon>
        <taxon>Heterobranchia</taxon>
        <taxon>Euthyneura</taxon>
        <taxon>Panpulmonata</taxon>
        <taxon>Hygrophila</taxon>
        <taxon>Lymnaeoidea</taxon>
        <taxon>Lymnaeidae</taxon>
        <taxon>Lymnaea</taxon>
    </lineage>
</organism>
<feature type="region of interest" description="Disordered" evidence="4">
    <location>
        <begin position="297"/>
        <end position="359"/>
    </location>
</feature>
<evidence type="ECO:0000313" key="7">
    <source>
        <dbReference type="EMBL" id="CAL1526140.1"/>
    </source>
</evidence>
<evidence type="ECO:0000313" key="8">
    <source>
        <dbReference type="Proteomes" id="UP001497497"/>
    </source>
</evidence>
<dbReference type="SUPFAM" id="SSF49854">
    <property type="entry name" value="Spermadhesin, CUB domain"/>
    <property type="match status" value="2"/>
</dbReference>
<evidence type="ECO:0000259" key="6">
    <source>
        <dbReference type="PROSITE" id="PS01180"/>
    </source>
</evidence>
<keyword evidence="8" id="KW-1185">Reference proteome</keyword>
<evidence type="ECO:0000256" key="2">
    <source>
        <dbReference type="ARBA" id="ARBA00023157"/>
    </source>
</evidence>
<feature type="signal peptide" evidence="5">
    <location>
        <begin position="1"/>
        <end position="19"/>
    </location>
</feature>
<dbReference type="EMBL" id="CAXITT010000002">
    <property type="protein sequence ID" value="CAL1526140.1"/>
    <property type="molecule type" value="Genomic_DNA"/>
</dbReference>
<protein>
    <recommendedName>
        <fullName evidence="6">CUB domain-containing protein</fullName>
    </recommendedName>
</protein>
<keyword evidence="5" id="KW-0732">Signal</keyword>
<feature type="domain" description="CUB" evidence="6">
    <location>
        <begin position="180"/>
        <end position="288"/>
    </location>
</feature>
<feature type="compositionally biased region" description="Polar residues" evidence="4">
    <location>
        <begin position="304"/>
        <end position="321"/>
    </location>
</feature>
<reference evidence="7 8" key="1">
    <citation type="submission" date="2024-04" db="EMBL/GenBank/DDBJ databases">
        <authorList>
            <consortium name="Genoscope - CEA"/>
            <person name="William W."/>
        </authorList>
    </citation>
    <scope>NUCLEOTIDE SEQUENCE [LARGE SCALE GENOMIC DNA]</scope>
</reference>
<accession>A0AAV2GXH4</accession>
<dbReference type="InterPro" id="IPR000859">
    <property type="entry name" value="CUB_dom"/>
</dbReference>
<feature type="compositionally biased region" description="Polar residues" evidence="4">
    <location>
        <begin position="329"/>
        <end position="338"/>
    </location>
</feature>
<feature type="chain" id="PRO_5043337523" description="CUB domain-containing protein" evidence="5">
    <location>
        <begin position="20"/>
        <end position="417"/>
    </location>
</feature>
<keyword evidence="1" id="KW-0677">Repeat</keyword>
<evidence type="ECO:0000256" key="4">
    <source>
        <dbReference type="SAM" id="MobiDB-lite"/>
    </source>
</evidence>
<dbReference type="PROSITE" id="PS01180">
    <property type="entry name" value="CUB"/>
    <property type="match status" value="2"/>
</dbReference>
<evidence type="ECO:0000256" key="3">
    <source>
        <dbReference type="PROSITE-ProRule" id="PRU00059"/>
    </source>
</evidence>
<keyword evidence="2" id="KW-1015">Disulfide bond</keyword>
<evidence type="ECO:0000256" key="1">
    <source>
        <dbReference type="ARBA" id="ARBA00022737"/>
    </source>
</evidence>
<dbReference type="SMART" id="SM00042">
    <property type="entry name" value="CUB"/>
    <property type="match status" value="2"/>
</dbReference>
<comment type="caution">
    <text evidence="3">Lacks conserved residue(s) required for the propagation of feature annotation.</text>
</comment>
<sequence length="417" mass="44846">MSIVALILCSASVALVAHATVCGVPPVSDLLPHDSICNRSSQCQTKSCKNNTCVCPLDYYFHNCSSRCIPSCNKTLTTSSTFIASPSYPNNYSNNVYCFWTIVGLSGDVLSFSILDYALGGCCDNISVYDGINKKAAFLGNISQVNQTIVATSSLMYIVFTTDGSGVDTGFYGSVRSHECTSVITEPTGLISSPVYPNGDFRNGNCRWSIQGASRDEYIVISFHDFDIGPCANGNVTLSEGNKQVAYFCGTVFPTSVRSTSYYISLEYKTGNQSQLAHRGFNATYRIYNPSKGVTEESIGPDTSYFTAPSRSSTETSTNKAGTGKVTIEMSTSPSAGTNEVLGNKSATTSGTVGRSTSKATKVTSTQSLKCTPSEYDMYRCIWKDDTQYNAGCHHSCFVTILIALCCLVLSTNNSFN</sequence>
<dbReference type="PANTHER" id="PTHR24251">
    <property type="entry name" value="OVOCHYMASE-RELATED"/>
    <property type="match status" value="1"/>
</dbReference>
<feature type="compositionally biased region" description="Polar residues" evidence="4">
    <location>
        <begin position="345"/>
        <end position="359"/>
    </location>
</feature>
<gene>
    <name evidence="7" type="ORF">GSLYS_00000317001</name>
</gene>